<dbReference type="InterPro" id="IPR009061">
    <property type="entry name" value="DNA-bd_dom_put_sf"/>
</dbReference>
<dbReference type="PANTHER" id="PTHR36154">
    <property type="entry name" value="DNA-BINDING TRANSCRIPTIONAL ACTIVATOR ALPA"/>
    <property type="match status" value="1"/>
</dbReference>
<organism evidence="1 2">
    <name type="scientific">Entomomonas asaccharolytica</name>
    <dbReference type="NCBI Taxonomy" id="2785331"/>
    <lineage>
        <taxon>Bacteria</taxon>
        <taxon>Pseudomonadati</taxon>
        <taxon>Pseudomonadota</taxon>
        <taxon>Gammaproteobacteria</taxon>
        <taxon>Pseudomonadales</taxon>
        <taxon>Pseudomonadaceae</taxon>
        <taxon>Entomomonas</taxon>
    </lineage>
</organism>
<protein>
    <submittedName>
        <fullName evidence="1">AlpA family phage regulatory protein</fullName>
    </submittedName>
</protein>
<evidence type="ECO:0000313" key="1">
    <source>
        <dbReference type="EMBL" id="QQP84790.1"/>
    </source>
</evidence>
<sequence length="58" mass="6890">MKEEKLIRIEMVMEYTGLSRSSIYNYMKQGRFPENRKFGKSSFWSFNEVQGWISGVMG</sequence>
<reference evidence="1 2" key="1">
    <citation type="submission" date="2021-01" db="EMBL/GenBank/DDBJ databases">
        <title>Entomomonas sp. F2A isolated from a house cricket (Acheta domesticus).</title>
        <authorList>
            <person name="Spergser J."/>
            <person name="Busse H.-J."/>
        </authorList>
    </citation>
    <scope>NUCLEOTIDE SEQUENCE [LARGE SCALE GENOMIC DNA]</scope>
    <source>
        <strain evidence="1 2">F2A</strain>
    </source>
</reference>
<dbReference type="SUPFAM" id="SSF46955">
    <property type="entry name" value="Putative DNA-binding domain"/>
    <property type="match status" value="1"/>
</dbReference>
<dbReference type="InterPro" id="IPR010260">
    <property type="entry name" value="AlpA"/>
</dbReference>
<dbReference type="Pfam" id="PF05930">
    <property type="entry name" value="Phage_AlpA"/>
    <property type="match status" value="1"/>
</dbReference>
<keyword evidence="2" id="KW-1185">Reference proteome</keyword>
<dbReference type="Gene3D" id="1.10.238.160">
    <property type="match status" value="1"/>
</dbReference>
<dbReference type="PANTHER" id="PTHR36154:SF1">
    <property type="entry name" value="DNA-BINDING TRANSCRIPTIONAL ACTIVATOR ALPA"/>
    <property type="match status" value="1"/>
</dbReference>
<dbReference type="InterPro" id="IPR052931">
    <property type="entry name" value="Prophage_regulatory_activator"/>
</dbReference>
<accession>A0A974NDU7</accession>
<dbReference type="KEGG" id="eaz:JHT90_10295"/>
<name>A0A974NDU7_9GAMM</name>
<dbReference type="EMBL" id="CP067393">
    <property type="protein sequence ID" value="QQP84790.1"/>
    <property type="molecule type" value="Genomic_DNA"/>
</dbReference>
<evidence type="ECO:0000313" key="2">
    <source>
        <dbReference type="Proteomes" id="UP000595278"/>
    </source>
</evidence>
<gene>
    <name evidence="1" type="ORF">JHT90_10295</name>
</gene>
<dbReference type="Proteomes" id="UP000595278">
    <property type="component" value="Chromosome"/>
</dbReference>
<dbReference type="RefSeq" id="WP_201090687.1">
    <property type="nucleotide sequence ID" value="NZ_CP067393.1"/>
</dbReference>
<dbReference type="AlphaFoldDB" id="A0A974NDU7"/>
<proteinExistence type="predicted"/>